<dbReference type="Proteomes" id="UP000239239">
    <property type="component" value="Unassembled WGS sequence"/>
</dbReference>
<gene>
    <name evidence="1" type="ORF">C3928_01720</name>
</gene>
<proteinExistence type="predicted"/>
<dbReference type="EMBL" id="PQWY01000002">
    <property type="protein sequence ID" value="PPK33476.1"/>
    <property type="molecule type" value="Genomic_DNA"/>
</dbReference>
<dbReference type="OrthoDB" id="5642779at2"/>
<name>A0A2S6F7R4_LEGPN</name>
<organism evidence="1 2">
    <name type="scientific">Legionella pneumophila</name>
    <dbReference type="NCBI Taxonomy" id="446"/>
    <lineage>
        <taxon>Bacteria</taxon>
        <taxon>Pseudomonadati</taxon>
        <taxon>Pseudomonadota</taxon>
        <taxon>Gammaproteobacteria</taxon>
        <taxon>Legionellales</taxon>
        <taxon>Legionellaceae</taxon>
        <taxon>Legionella</taxon>
    </lineage>
</organism>
<protein>
    <submittedName>
        <fullName evidence="1">Uncharacterized protein</fullName>
    </submittedName>
</protein>
<evidence type="ECO:0000313" key="2">
    <source>
        <dbReference type="Proteomes" id="UP000239239"/>
    </source>
</evidence>
<reference evidence="1 2" key="1">
    <citation type="submission" date="2018-02" db="EMBL/GenBank/DDBJ databases">
        <title>Draft genome sequences of four Legionella pneumophila clinical strains isolated in Ontario.</title>
        <authorList>
            <person name="Fortuna A."/>
            <person name="Ramnarine R."/>
            <person name="Li A."/>
            <person name="Frantz C."/>
            <person name="Mallo G."/>
        </authorList>
    </citation>
    <scope>NUCLEOTIDE SEQUENCE [LARGE SCALE GENOMIC DNA]</scope>
    <source>
        <strain evidence="1 2">LG61</strain>
    </source>
</reference>
<accession>A0A2S6F7R4</accession>
<dbReference type="RefSeq" id="WP_027227955.1">
    <property type="nucleotide sequence ID" value="NZ_CP017601.1"/>
</dbReference>
<dbReference type="AlphaFoldDB" id="A0A2S6F7R4"/>
<sequence>MLSKEKINPSLKNTKRQGSDNLAAMADPTSLKNTGDYRCFNSKPEAYTYFIFLLNQWQTNYMGDKREAIAKAIDSIKMAYENHEQDTLVVHKTLHGLSHLLEQEHADELNALCLVPIKDSQSNENNILPRRFESELACRLIESPTKSMMQTIDLVSQAIINLIEEYSKLDSKSSERTALNFFLQELEGSDIEFGAFKKRPSLEEVIAILKENNPKNFIQIQFISFMFARSVIGPFPLRNLPPFKPTGLFAQVLDKYLQDHPDLKEEEEGFSYQLMAAKNEVEEFRTFITKKLFYQDELYTQGENRGRQGPRKTHLKTNQLGLMKLDHSAHSVGLTVIPEQIWCADAQAQEANQNSIYYKTALTNDCPYVTGPSGMTSIYMNMMLLLLNPQNIELIQAYSLGIIAYIVGAGFHSVNEILIPLVKCINLLPGYPNYDGLEYLTHPPLYHEYFKQIAQFDSDFIQLREQVWAYYLNYFKSCYMPLCMRDFCEAEQLANCPDPAPEVKVLCGIVFKSIEDCINFHNLNRHLDSRFLGTPTADIDALNQLKEACASQSSISGIMRLLQKYFSGENIARPTAMHKFETRSYIRFFLDALKDNPQIISHINEKMKLDPPLVISTKAEIFSDDFRIECFNMHRILKREHQVSENCNNTSQFLKL</sequence>
<comment type="caution">
    <text evidence="1">The sequence shown here is derived from an EMBL/GenBank/DDBJ whole genome shotgun (WGS) entry which is preliminary data.</text>
</comment>
<evidence type="ECO:0000313" key="1">
    <source>
        <dbReference type="EMBL" id="PPK33476.1"/>
    </source>
</evidence>